<protein>
    <recommendedName>
        <fullName evidence="2">TonB-dependent receptor-like beta-barrel domain-containing protein</fullName>
    </recommendedName>
</protein>
<evidence type="ECO:0000313" key="1">
    <source>
        <dbReference type="EMBL" id="MPN21447.1"/>
    </source>
</evidence>
<sequence length="147" mass="17155">MKYSFRYTTSIVLHPFKIKSAAELNYYSKKREGENSYGFAIMSEASCKLLIDRMTFVARLSLFNAEEWDNRVYFAESDPQGGAFSQPLNGYGYRTYLLSRYKLAKNIDLWIKYSRTHRFGEDKIGEGPEQTLGPSRDELKLQLKLMF</sequence>
<accession>A0A645G3H4</accession>
<gene>
    <name evidence="1" type="ORF">SDC9_168826</name>
</gene>
<evidence type="ECO:0008006" key="2">
    <source>
        <dbReference type="Google" id="ProtNLM"/>
    </source>
</evidence>
<proteinExistence type="predicted"/>
<dbReference type="EMBL" id="VSSQ01069432">
    <property type="protein sequence ID" value="MPN21447.1"/>
    <property type="molecule type" value="Genomic_DNA"/>
</dbReference>
<comment type="caution">
    <text evidence="1">The sequence shown here is derived from an EMBL/GenBank/DDBJ whole genome shotgun (WGS) entry which is preliminary data.</text>
</comment>
<reference evidence="1" key="1">
    <citation type="submission" date="2019-08" db="EMBL/GenBank/DDBJ databases">
        <authorList>
            <person name="Kucharzyk K."/>
            <person name="Murdoch R.W."/>
            <person name="Higgins S."/>
            <person name="Loffler F."/>
        </authorList>
    </citation>
    <scope>NUCLEOTIDE SEQUENCE</scope>
</reference>
<dbReference type="AlphaFoldDB" id="A0A645G3H4"/>
<name>A0A645G3H4_9ZZZZ</name>
<organism evidence="1">
    <name type="scientific">bioreactor metagenome</name>
    <dbReference type="NCBI Taxonomy" id="1076179"/>
    <lineage>
        <taxon>unclassified sequences</taxon>
        <taxon>metagenomes</taxon>
        <taxon>ecological metagenomes</taxon>
    </lineage>
</organism>